<evidence type="ECO:0000313" key="2">
    <source>
        <dbReference type="EMBL" id="SVE03457.1"/>
    </source>
</evidence>
<reference evidence="2" key="1">
    <citation type="submission" date="2018-05" db="EMBL/GenBank/DDBJ databases">
        <authorList>
            <person name="Lanie J.A."/>
            <person name="Ng W.-L."/>
            <person name="Kazmierczak K.M."/>
            <person name="Andrzejewski T.M."/>
            <person name="Davidsen T.M."/>
            <person name="Wayne K.J."/>
            <person name="Tettelin H."/>
            <person name="Glass J.I."/>
            <person name="Rusch D."/>
            <person name="Podicherti R."/>
            <person name="Tsui H.-C.T."/>
            <person name="Winkler M.E."/>
        </authorList>
    </citation>
    <scope>NUCLEOTIDE SEQUENCE</scope>
</reference>
<organism evidence="2">
    <name type="scientific">marine metagenome</name>
    <dbReference type="NCBI Taxonomy" id="408172"/>
    <lineage>
        <taxon>unclassified sequences</taxon>
        <taxon>metagenomes</taxon>
        <taxon>ecological metagenomes</taxon>
    </lineage>
</organism>
<dbReference type="AlphaFoldDB" id="A0A383A6P1"/>
<proteinExistence type="predicted"/>
<feature type="region of interest" description="Disordered" evidence="1">
    <location>
        <begin position="1"/>
        <end position="21"/>
    </location>
</feature>
<dbReference type="EMBL" id="UINC01189666">
    <property type="protein sequence ID" value="SVE03457.1"/>
    <property type="molecule type" value="Genomic_DNA"/>
</dbReference>
<sequence length="54" mass="6138">MQESDFDAEKPAWLPGRPHPPFRELTTLPGSGRLAGIYIPLLMFQLQKKPASFR</sequence>
<evidence type="ECO:0000256" key="1">
    <source>
        <dbReference type="SAM" id="MobiDB-lite"/>
    </source>
</evidence>
<protein>
    <submittedName>
        <fullName evidence="2">Uncharacterized protein</fullName>
    </submittedName>
</protein>
<gene>
    <name evidence="2" type="ORF">METZ01_LOCUS456311</name>
</gene>
<name>A0A383A6P1_9ZZZZ</name>
<accession>A0A383A6P1</accession>